<evidence type="ECO:0000313" key="3">
    <source>
        <dbReference type="Proteomes" id="UP000825379"/>
    </source>
</evidence>
<dbReference type="Proteomes" id="UP000825379">
    <property type="component" value="Chromosome"/>
</dbReference>
<feature type="transmembrane region" description="Helical" evidence="1">
    <location>
        <begin position="20"/>
        <end position="40"/>
    </location>
</feature>
<reference evidence="2" key="1">
    <citation type="submission" date="2021-07" db="EMBL/GenBank/DDBJ databases">
        <title>Complete genome sequences of four Thermus thermophilus strains isolated from Arima Hot Spring in Japan.</title>
        <authorList>
            <person name="Tomariguchi N."/>
            <person name="Ueno Y."/>
            <person name="Miyazaki K."/>
        </authorList>
    </citation>
    <scope>NUCLEOTIDE SEQUENCE</scope>
    <source>
        <strain evidence="2">AA1-1</strain>
    </source>
</reference>
<proteinExistence type="predicted"/>
<keyword evidence="1" id="KW-1133">Transmembrane helix</keyword>
<organism evidence="2 3">
    <name type="scientific">Thermus thermophilus</name>
    <dbReference type="NCBI Taxonomy" id="274"/>
    <lineage>
        <taxon>Bacteria</taxon>
        <taxon>Thermotogati</taxon>
        <taxon>Deinococcota</taxon>
        <taxon>Deinococci</taxon>
        <taxon>Thermales</taxon>
        <taxon>Thermaceae</taxon>
        <taxon>Thermus</taxon>
    </lineage>
</organism>
<protein>
    <recommendedName>
        <fullName evidence="4">ABC transporter permease</fullName>
    </recommendedName>
</protein>
<keyword evidence="1" id="KW-0812">Transmembrane</keyword>
<evidence type="ECO:0008006" key="4">
    <source>
        <dbReference type="Google" id="ProtNLM"/>
    </source>
</evidence>
<keyword evidence="1" id="KW-0472">Membrane</keyword>
<sequence length="64" mass="7306">MSRILALAEKELLQLRRDPVLLRLVMLLPALMLLLFGYAINFTLKNIPLALYDASYPFMLIPSS</sequence>
<evidence type="ECO:0000313" key="2">
    <source>
        <dbReference type="EMBL" id="BCZ86908.1"/>
    </source>
</evidence>
<evidence type="ECO:0000256" key="1">
    <source>
        <dbReference type="SAM" id="Phobius"/>
    </source>
</evidence>
<dbReference type="AlphaFoldDB" id="A0AAD1KTQ5"/>
<name>A0AAD1KTQ5_THETH</name>
<accession>A0AAD1KTQ5</accession>
<dbReference type="EMBL" id="AP024926">
    <property type="protein sequence ID" value="BCZ86908.1"/>
    <property type="molecule type" value="Genomic_DNA"/>
</dbReference>
<gene>
    <name evidence="2" type="ORF">TthAA11_10900</name>
</gene>